<comment type="caution">
    <text evidence="1">The sequence shown here is derived from an EMBL/GenBank/DDBJ whole genome shotgun (WGS) entry which is preliminary data.</text>
</comment>
<proteinExistence type="predicted"/>
<evidence type="ECO:0000313" key="2">
    <source>
        <dbReference type="Proteomes" id="UP001196413"/>
    </source>
</evidence>
<name>A0AAD5NB10_PARTN</name>
<evidence type="ECO:0008006" key="3">
    <source>
        <dbReference type="Google" id="ProtNLM"/>
    </source>
</evidence>
<evidence type="ECO:0000313" key="1">
    <source>
        <dbReference type="EMBL" id="KAJ1362189.1"/>
    </source>
</evidence>
<dbReference type="InterPro" id="IPR003961">
    <property type="entry name" value="FN3_dom"/>
</dbReference>
<accession>A0AAD5NB10</accession>
<dbReference type="InterPro" id="IPR013783">
    <property type="entry name" value="Ig-like_fold"/>
</dbReference>
<dbReference type="InterPro" id="IPR036116">
    <property type="entry name" value="FN3_sf"/>
</dbReference>
<dbReference type="CDD" id="cd00063">
    <property type="entry name" value="FN3"/>
    <property type="match status" value="1"/>
</dbReference>
<dbReference type="Proteomes" id="UP001196413">
    <property type="component" value="Unassembled WGS sequence"/>
</dbReference>
<reference evidence="1" key="1">
    <citation type="submission" date="2021-06" db="EMBL/GenBank/DDBJ databases">
        <title>Parelaphostrongylus tenuis whole genome reference sequence.</title>
        <authorList>
            <person name="Garwood T.J."/>
            <person name="Larsen P.A."/>
            <person name="Fountain-Jones N.M."/>
            <person name="Garbe J.R."/>
            <person name="Macchietto M.G."/>
            <person name="Kania S.A."/>
            <person name="Gerhold R.W."/>
            <person name="Richards J.E."/>
            <person name="Wolf T.M."/>
        </authorList>
    </citation>
    <scope>NUCLEOTIDE SEQUENCE</scope>
    <source>
        <strain evidence="1">MNPRO001-30</strain>
        <tissue evidence="1">Meninges</tissue>
    </source>
</reference>
<protein>
    <recommendedName>
        <fullName evidence="3">Fibronectin type-III domain-containing protein</fullName>
    </recommendedName>
</protein>
<dbReference type="Gene3D" id="2.60.40.10">
    <property type="entry name" value="Immunoglobulins"/>
    <property type="match status" value="1"/>
</dbReference>
<sequence length="129" mass="14629">MTGNVNKAVYKTYEDIPSGAPRNVRADVNKKRGVLVHWDPVDEDQVNGNIRDYVDYEISCELRSLDCAHSSTLFSLRLAQLSVVVLKIEEIAEFQASHQLFEVSRKSFAQQGKDLQGCVPRKVLFVRMT</sequence>
<dbReference type="AlphaFoldDB" id="A0AAD5NB10"/>
<dbReference type="SUPFAM" id="SSF49265">
    <property type="entry name" value="Fibronectin type III"/>
    <property type="match status" value="1"/>
</dbReference>
<organism evidence="1 2">
    <name type="scientific">Parelaphostrongylus tenuis</name>
    <name type="common">Meningeal worm</name>
    <dbReference type="NCBI Taxonomy" id="148309"/>
    <lineage>
        <taxon>Eukaryota</taxon>
        <taxon>Metazoa</taxon>
        <taxon>Ecdysozoa</taxon>
        <taxon>Nematoda</taxon>
        <taxon>Chromadorea</taxon>
        <taxon>Rhabditida</taxon>
        <taxon>Rhabditina</taxon>
        <taxon>Rhabditomorpha</taxon>
        <taxon>Strongyloidea</taxon>
        <taxon>Metastrongylidae</taxon>
        <taxon>Parelaphostrongylus</taxon>
    </lineage>
</organism>
<gene>
    <name evidence="1" type="ORF">KIN20_021628</name>
</gene>
<dbReference type="EMBL" id="JAHQIW010004390">
    <property type="protein sequence ID" value="KAJ1362189.1"/>
    <property type="molecule type" value="Genomic_DNA"/>
</dbReference>
<keyword evidence="2" id="KW-1185">Reference proteome</keyword>